<dbReference type="InterPro" id="IPR036890">
    <property type="entry name" value="HATPase_C_sf"/>
</dbReference>
<dbReference type="RefSeq" id="WP_074063887.1">
    <property type="nucleotide sequence ID" value="NZ_CP017244.1"/>
</dbReference>
<accession>A0A1L5PCS1</accession>
<keyword evidence="3" id="KW-0597">Phosphoprotein</keyword>
<dbReference type="GO" id="GO:0005524">
    <property type="term" value="F:ATP binding"/>
    <property type="evidence" value="ECO:0007669"/>
    <property type="project" value="UniProtKB-KW"/>
</dbReference>
<dbReference type="PANTHER" id="PTHR41523:SF8">
    <property type="entry name" value="ETHYLENE RESPONSE SENSOR PROTEIN"/>
    <property type="match status" value="1"/>
</dbReference>
<evidence type="ECO:0000313" key="11">
    <source>
        <dbReference type="Proteomes" id="UP000185109"/>
    </source>
</evidence>
<dbReference type="AlphaFoldDB" id="A0A1L5PCS1"/>
<keyword evidence="5" id="KW-0547">Nucleotide-binding</keyword>
<gene>
    <name evidence="10" type="ORF">AM571_PC00188</name>
</gene>
<organism evidence="10 11">
    <name type="scientific">Rhizobium etli 8C-3</name>
    <dbReference type="NCBI Taxonomy" id="538025"/>
    <lineage>
        <taxon>Bacteria</taxon>
        <taxon>Pseudomonadati</taxon>
        <taxon>Pseudomonadota</taxon>
        <taxon>Alphaproteobacteria</taxon>
        <taxon>Hyphomicrobiales</taxon>
        <taxon>Rhizobiaceae</taxon>
        <taxon>Rhizobium/Agrobacterium group</taxon>
        <taxon>Rhizobium</taxon>
    </lineage>
</organism>
<dbReference type="Gene3D" id="3.30.450.40">
    <property type="match status" value="1"/>
</dbReference>
<dbReference type="Pfam" id="PF01590">
    <property type="entry name" value="GAF"/>
    <property type="match status" value="1"/>
</dbReference>
<dbReference type="EMBL" id="CP017244">
    <property type="protein sequence ID" value="APO77932.1"/>
    <property type="molecule type" value="Genomic_DNA"/>
</dbReference>
<dbReference type="Gene3D" id="3.30.565.10">
    <property type="entry name" value="Histidine kinase-like ATPase, C-terminal domain"/>
    <property type="match status" value="1"/>
</dbReference>
<evidence type="ECO:0000256" key="7">
    <source>
        <dbReference type="ARBA" id="ARBA00022840"/>
    </source>
</evidence>
<feature type="domain" description="Signal transduction histidine kinase HWE region" evidence="9">
    <location>
        <begin position="192"/>
        <end position="274"/>
    </location>
</feature>
<dbReference type="GO" id="GO:0004673">
    <property type="term" value="F:protein histidine kinase activity"/>
    <property type="evidence" value="ECO:0007669"/>
    <property type="project" value="UniProtKB-EC"/>
</dbReference>
<evidence type="ECO:0000256" key="5">
    <source>
        <dbReference type="ARBA" id="ARBA00022741"/>
    </source>
</evidence>
<dbReference type="SUPFAM" id="SSF55781">
    <property type="entry name" value="GAF domain-like"/>
    <property type="match status" value="1"/>
</dbReference>
<dbReference type="Proteomes" id="UP000185109">
    <property type="component" value="Plasmid pRsp8C3c"/>
</dbReference>
<proteinExistence type="predicted"/>
<evidence type="ECO:0000259" key="9">
    <source>
        <dbReference type="SMART" id="SM00911"/>
    </source>
</evidence>
<dbReference type="InterPro" id="IPR011102">
    <property type="entry name" value="Sig_transdc_His_kinase_HWE"/>
</dbReference>
<dbReference type="SMART" id="SM00065">
    <property type="entry name" value="GAF"/>
    <property type="match status" value="1"/>
</dbReference>
<keyword evidence="7" id="KW-0067">ATP-binding</keyword>
<sequence>MTDGQTQTVEERLRAQRAALADFGLFAFQCNDIDSLLHRACELVFAALDVPLVKVLEHLPDRGEMLIRSGVNWEPGVVGHETFGDNEDSPGGYALRADQPVVSPDLSVEDRFRMPDVLLRHGVKSMVNVIIAGEQAPFGVLEVDAQEPRNFGEDDIAFLRTYANLLAAAIERVRAHDALRRSAREQGVLARELGHRVKNVLGLIRALASLTSAEGRTAEEFRDAFIDRLQALSAAESLVFESSDERVDPLALADEVLAPYRQDDPKKIAIEGASVRLSPRQARMFGLALHELATNAAKHGAIGVAQGTVRLGWYLEQVNGRPQLSMTWQEVDGPEITPPKRRGFGTRLLEDVVAHELKGKAVLLYERRGLHYRLEFPVDEYDDDGLSA</sequence>
<dbReference type="InterPro" id="IPR029016">
    <property type="entry name" value="GAF-like_dom_sf"/>
</dbReference>
<dbReference type="SMART" id="SM00911">
    <property type="entry name" value="HWE_HK"/>
    <property type="match status" value="1"/>
</dbReference>
<evidence type="ECO:0000256" key="4">
    <source>
        <dbReference type="ARBA" id="ARBA00022679"/>
    </source>
</evidence>
<evidence type="ECO:0000256" key="3">
    <source>
        <dbReference type="ARBA" id="ARBA00022553"/>
    </source>
</evidence>
<evidence type="ECO:0000256" key="1">
    <source>
        <dbReference type="ARBA" id="ARBA00000085"/>
    </source>
</evidence>
<dbReference type="EC" id="2.7.13.3" evidence="2"/>
<comment type="catalytic activity">
    <reaction evidence="1">
        <text>ATP + protein L-histidine = ADP + protein N-phospho-L-histidine.</text>
        <dbReference type="EC" id="2.7.13.3"/>
    </reaction>
</comment>
<keyword evidence="4" id="KW-0808">Transferase</keyword>
<evidence type="ECO:0000256" key="6">
    <source>
        <dbReference type="ARBA" id="ARBA00022777"/>
    </source>
</evidence>
<feature type="domain" description="GAF" evidence="8">
    <location>
        <begin position="32"/>
        <end position="180"/>
    </location>
</feature>
<dbReference type="PANTHER" id="PTHR41523">
    <property type="entry name" value="TWO-COMPONENT SYSTEM SENSOR PROTEIN"/>
    <property type="match status" value="1"/>
</dbReference>
<keyword evidence="6 10" id="KW-0418">Kinase</keyword>
<dbReference type="Pfam" id="PF07536">
    <property type="entry name" value="HWE_HK"/>
    <property type="match status" value="1"/>
</dbReference>
<dbReference type="InterPro" id="IPR003018">
    <property type="entry name" value="GAF"/>
</dbReference>
<keyword evidence="10" id="KW-0614">Plasmid</keyword>
<evidence type="ECO:0000313" key="10">
    <source>
        <dbReference type="EMBL" id="APO77932.1"/>
    </source>
</evidence>
<geneLocation type="plasmid" evidence="11">
    <name>prsp8c3c</name>
</geneLocation>
<reference evidence="10 11" key="1">
    <citation type="submission" date="2016-09" db="EMBL/GenBank/DDBJ databases">
        <title>The complete genome sequences of Rhizobium gallicum, symbiovars gallicum and phaseoli, symbionts associated to common bean (Phaseolus vulgaris).</title>
        <authorList>
            <person name="Bustos P."/>
            <person name="Santamaria R.I."/>
            <person name="Perez-Carrascal O.M."/>
            <person name="Juarez S."/>
            <person name="Lozano L."/>
            <person name="Martinez-Flores I."/>
            <person name="Martinez-Romero E."/>
            <person name="Cevallos M."/>
            <person name="Romero D."/>
            <person name="Davila G."/>
            <person name="Gonzalez V."/>
        </authorList>
    </citation>
    <scope>NUCLEOTIDE SEQUENCE [LARGE SCALE GENOMIC DNA]</scope>
    <source>
        <strain evidence="10 11">8C-3</strain>
        <plasmid evidence="11">Plasmid prsp8c3c</plasmid>
    </source>
</reference>
<protein>
    <recommendedName>
        <fullName evidence="2">histidine kinase</fullName>
        <ecNumber evidence="2">2.7.13.3</ecNumber>
    </recommendedName>
</protein>
<evidence type="ECO:0000259" key="8">
    <source>
        <dbReference type="SMART" id="SM00065"/>
    </source>
</evidence>
<evidence type="ECO:0000256" key="2">
    <source>
        <dbReference type="ARBA" id="ARBA00012438"/>
    </source>
</evidence>
<name>A0A1L5PCS1_RHIET</name>